<keyword evidence="7 9" id="KW-0472">Membrane</keyword>
<feature type="transmembrane region" description="Helical" evidence="9">
    <location>
        <begin position="42"/>
        <end position="63"/>
    </location>
</feature>
<evidence type="ECO:0000256" key="9">
    <source>
        <dbReference type="SAM" id="Phobius"/>
    </source>
</evidence>
<accession>A0ABW1L3W3</accession>
<evidence type="ECO:0000256" key="7">
    <source>
        <dbReference type="ARBA" id="ARBA00023136"/>
    </source>
</evidence>
<dbReference type="InterPro" id="IPR055348">
    <property type="entry name" value="DctQ"/>
</dbReference>
<keyword evidence="12" id="KW-1185">Reference proteome</keyword>
<dbReference type="Proteomes" id="UP001596170">
    <property type="component" value="Unassembled WGS sequence"/>
</dbReference>
<feature type="domain" description="Tripartite ATP-independent periplasmic transporters DctQ component" evidence="10">
    <location>
        <begin position="24"/>
        <end position="147"/>
    </location>
</feature>
<feature type="transmembrane region" description="Helical" evidence="9">
    <location>
        <begin position="84"/>
        <end position="104"/>
    </location>
</feature>
<comment type="subcellular location">
    <subcellularLocation>
        <location evidence="1">Cell inner membrane</location>
        <topology evidence="1">Multi-pass membrane protein</topology>
    </subcellularLocation>
</comment>
<comment type="caution">
    <text evidence="11">The sequence shown here is derived from an EMBL/GenBank/DDBJ whole genome shotgun (WGS) entry which is preliminary data.</text>
</comment>
<evidence type="ECO:0000256" key="5">
    <source>
        <dbReference type="ARBA" id="ARBA00022692"/>
    </source>
</evidence>
<keyword evidence="6 9" id="KW-1133">Transmembrane helix</keyword>
<organism evidence="11 12">
    <name type="scientific">Paenisporosarcina macmurdoensis</name>
    <dbReference type="NCBI Taxonomy" id="212659"/>
    <lineage>
        <taxon>Bacteria</taxon>
        <taxon>Bacillati</taxon>
        <taxon>Bacillota</taxon>
        <taxon>Bacilli</taxon>
        <taxon>Bacillales</taxon>
        <taxon>Caryophanaceae</taxon>
        <taxon>Paenisporosarcina</taxon>
    </lineage>
</organism>
<reference evidence="12" key="1">
    <citation type="journal article" date="2019" name="Int. J. Syst. Evol. Microbiol.">
        <title>The Global Catalogue of Microorganisms (GCM) 10K type strain sequencing project: providing services to taxonomists for standard genome sequencing and annotation.</title>
        <authorList>
            <consortium name="The Broad Institute Genomics Platform"/>
            <consortium name="The Broad Institute Genome Sequencing Center for Infectious Disease"/>
            <person name="Wu L."/>
            <person name="Ma J."/>
        </authorList>
    </citation>
    <scope>NUCLEOTIDE SEQUENCE [LARGE SCALE GENOMIC DNA]</scope>
    <source>
        <strain evidence="12">CCUG 54527</strain>
    </source>
</reference>
<sequence>MKKIYGYFCKLEEIAVVVFLITVTFLVFISAVLRSFDYPLNWAIDLSLLLFAWIVFLGADMALRNTELVSVDMFLTKFPQVVQKYILLLWNIIIILFLGFLAWYGVPLALESSKRLFQTLGISYSWATISVPIGAILMLITTAIKLTKAMK</sequence>
<dbReference type="RefSeq" id="WP_377731859.1">
    <property type="nucleotide sequence ID" value="NZ_JBHSRI010000002.1"/>
</dbReference>
<evidence type="ECO:0000256" key="4">
    <source>
        <dbReference type="ARBA" id="ARBA00022519"/>
    </source>
</evidence>
<evidence type="ECO:0000256" key="2">
    <source>
        <dbReference type="ARBA" id="ARBA00022448"/>
    </source>
</evidence>
<dbReference type="Pfam" id="PF04290">
    <property type="entry name" value="DctQ"/>
    <property type="match status" value="1"/>
</dbReference>
<proteinExistence type="inferred from homology"/>
<dbReference type="PANTHER" id="PTHR35011:SF2">
    <property type="entry name" value="2,3-DIKETO-L-GULONATE TRAP TRANSPORTER SMALL PERMEASE PROTEIN YIAM"/>
    <property type="match status" value="1"/>
</dbReference>
<evidence type="ECO:0000256" key="3">
    <source>
        <dbReference type="ARBA" id="ARBA00022475"/>
    </source>
</evidence>
<evidence type="ECO:0000313" key="12">
    <source>
        <dbReference type="Proteomes" id="UP001596170"/>
    </source>
</evidence>
<evidence type="ECO:0000256" key="6">
    <source>
        <dbReference type="ARBA" id="ARBA00022989"/>
    </source>
</evidence>
<feature type="transmembrane region" description="Helical" evidence="9">
    <location>
        <begin position="12"/>
        <end position="36"/>
    </location>
</feature>
<evidence type="ECO:0000256" key="8">
    <source>
        <dbReference type="ARBA" id="ARBA00038436"/>
    </source>
</evidence>
<keyword evidence="3" id="KW-1003">Cell membrane</keyword>
<comment type="similarity">
    <text evidence="8">Belongs to the TRAP transporter small permease family.</text>
</comment>
<evidence type="ECO:0000259" key="10">
    <source>
        <dbReference type="Pfam" id="PF04290"/>
    </source>
</evidence>
<evidence type="ECO:0000256" key="1">
    <source>
        <dbReference type="ARBA" id="ARBA00004429"/>
    </source>
</evidence>
<feature type="transmembrane region" description="Helical" evidence="9">
    <location>
        <begin position="124"/>
        <end position="144"/>
    </location>
</feature>
<keyword evidence="5 9" id="KW-0812">Transmembrane</keyword>
<evidence type="ECO:0000313" key="11">
    <source>
        <dbReference type="EMBL" id="MFC6037866.1"/>
    </source>
</evidence>
<protein>
    <submittedName>
        <fullName evidence="11">TRAP transporter small permease</fullName>
    </submittedName>
</protein>
<dbReference type="EMBL" id="JBHSRI010000002">
    <property type="protein sequence ID" value="MFC6037866.1"/>
    <property type="molecule type" value="Genomic_DNA"/>
</dbReference>
<dbReference type="PANTHER" id="PTHR35011">
    <property type="entry name" value="2,3-DIKETO-L-GULONATE TRAP TRANSPORTER SMALL PERMEASE PROTEIN YIAM"/>
    <property type="match status" value="1"/>
</dbReference>
<keyword evidence="4" id="KW-0997">Cell inner membrane</keyword>
<gene>
    <name evidence="11" type="ORF">ACFPYN_00235</name>
</gene>
<keyword evidence="2" id="KW-0813">Transport</keyword>
<name>A0ABW1L3W3_9BACL</name>
<dbReference type="InterPro" id="IPR007387">
    <property type="entry name" value="TRAP_DctQ"/>
</dbReference>